<keyword evidence="1" id="KW-0732">Signal</keyword>
<name>A0ABR7MH10_9BACT</name>
<dbReference type="Proteomes" id="UP000622017">
    <property type="component" value="Unassembled WGS sequence"/>
</dbReference>
<evidence type="ECO:0000313" key="3">
    <source>
        <dbReference type="Proteomes" id="UP000622017"/>
    </source>
</evidence>
<dbReference type="RefSeq" id="WP_187318162.1">
    <property type="nucleotide sequence ID" value="NZ_JACSCY010000002.1"/>
</dbReference>
<evidence type="ECO:0008006" key="4">
    <source>
        <dbReference type="Google" id="ProtNLM"/>
    </source>
</evidence>
<organism evidence="2 3">
    <name type="scientific">Hymenobacter citatus</name>
    <dbReference type="NCBI Taxonomy" id="2763506"/>
    <lineage>
        <taxon>Bacteria</taxon>
        <taxon>Pseudomonadati</taxon>
        <taxon>Bacteroidota</taxon>
        <taxon>Cytophagia</taxon>
        <taxon>Cytophagales</taxon>
        <taxon>Hymenobacteraceae</taxon>
        <taxon>Hymenobacter</taxon>
    </lineage>
</organism>
<sequence length="155" mass="18440">MHPSSAFFLRTIRPLLLLLPLVAFGLRGTAQTAPNDRLNQLENARIAYLTEKILLTQEQAQQFWPVYNEYTAKRRDLNQRSRQLRTARPETLSDQQLKDNLNEVLALRQQEVDLDKDYLRKFQKVLSIRQVSQLYTAERQFTREVLQRVTRSRRR</sequence>
<evidence type="ECO:0000256" key="1">
    <source>
        <dbReference type="SAM" id="SignalP"/>
    </source>
</evidence>
<evidence type="ECO:0000313" key="2">
    <source>
        <dbReference type="EMBL" id="MBC6609853.1"/>
    </source>
</evidence>
<gene>
    <name evidence="2" type="ORF">H8B15_02900</name>
</gene>
<dbReference type="EMBL" id="JACSCY010000002">
    <property type="protein sequence ID" value="MBC6609853.1"/>
    <property type="molecule type" value="Genomic_DNA"/>
</dbReference>
<accession>A0ABR7MH10</accession>
<feature type="signal peptide" evidence="1">
    <location>
        <begin position="1"/>
        <end position="32"/>
    </location>
</feature>
<proteinExistence type="predicted"/>
<protein>
    <recommendedName>
        <fullName evidence="4">Sensor of ECF-type sigma factor</fullName>
    </recommendedName>
</protein>
<keyword evidence="3" id="KW-1185">Reference proteome</keyword>
<reference evidence="2 3" key="1">
    <citation type="submission" date="2020-08" db="EMBL/GenBank/DDBJ databases">
        <title>Hymenobacter sp.</title>
        <authorList>
            <person name="Kim M.K."/>
        </authorList>
    </citation>
    <scope>NUCLEOTIDE SEQUENCE [LARGE SCALE GENOMIC DNA]</scope>
    <source>
        <strain evidence="2 3">BT507</strain>
    </source>
</reference>
<comment type="caution">
    <text evidence="2">The sequence shown here is derived from an EMBL/GenBank/DDBJ whole genome shotgun (WGS) entry which is preliminary data.</text>
</comment>
<feature type="chain" id="PRO_5045596676" description="Sensor of ECF-type sigma factor" evidence="1">
    <location>
        <begin position="33"/>
        <end position="155"/>
    </location>
</feature>